<name>D2QBZ3_SPILD</name>
<keyword evidence="1" id="KW-0472">Membrane</keyword>
<feature type="transmembrane region" description="Helical" evidence="1">
    <location>
        <begin position="76"/>
        <end position="97"/>
    </location>
</feature>
<dbReference type="InterPro" id="IPR050640">
    <property type="entry name" value="Bact_2-comp_sensor_kinase"/>
</dbReference>
<accession>D2QBZ3</accession>
<sequence length="342" mass="38858">MRSSNGVMQSRTNWLGVFCALLLPTLGILNRDTSLPEVSAGTLAGAWCILSCFLQGVWLLNGQLYRILRKQPHWPVAAKLGIIILCDGLAITLFMALRFTGWLPHSLQAYSPQTYQLFLRLSFAVTLISTIQYAFLSLMQQQVLIRQNEQLRNENLVAELEGLKQQINPHLLFNSLGTLRAMIREHDEHAEQFVLRLSAVYRQFLSKRNETTIPLHEELDFLDNYLFMLRFRYEDQLTLLVEVTAASNSFRLPSFCLQLLVENCLKHNVLSATKPLSVRIYQAGGRTITVENNKQPKLTDVDSTGIGLDNLRKRYKLLGIDEGVTIRETETSFSVSVVLLDS</sequence>
<dbReference type="PANTHER" id="PTHR34220:SF7">
    <property type="entry name" value="SENSOR HISTIDINE KINASE YPDA"/>
    <property type="match status" value="1"/>
</dbReference>
<keyword evidence="1" id="KW-1133">Transmembrane helix</keyword>
<feature type="domain" description="Signal transduction histidine kinase internal region" evidence="2">
    <location>
        <begin position="158"/>
        <end position="237"/>
    </location>
</feature>
<dbReference type="HOGENOM" id="CLU_020473_0_0_10"/>
<dbReference type="InterPro" id="IPR036890">
    <property type="entry name" value="HATPase_C_sf"/>
</dbReference>
<feature type="transmembrane region" description="Helical" evidence="1">
    <location>
        <begin position="43"/>
        <end position="64"/>
    </location>
</feature>
<dbReference type="STRING" id="504472.Slin_3727"/>
<evidence type="ECO:0000256" key="1">
    <source>
        <dbReference type="SAM" id="Phobius"/>
    </source>
</evidence>
<dbReference type="EMBL" id="CP001769">
    <property type="protein sequence ID" value="ADB39728.1"/>
    <property type="molecule type" value="Genomic_DNA"/>
</dbReference>
<dbReference type="KEGG" id="sli:Slin_3727"/>
<dbReference type="Gene3D" id="3.30.565.10">
    <property type="entry name" value="Histidine kinase-like ATPase, C-terminal domain"/>
    <property type="match status" value="1"/>
</dbReference>
<dbReference type="GO" id="GO:0016020">
    <property type="term" value="C:membrane"/>
    <property type="evidence" value="ECO:0007669"/>
    <property type="project" value="InterPro"/>
</dbReference>
<dbReference type="AlphaFoldDB" id="D2QBZ3"/>
<keyword evidence="3" id="KW-0808">Transferase</keyword>
<evidence type="ECO:0000313" key="3">
    <source>
        <dbReference type="EMBL" id="ADB39728.1"/>
    </source>
</evidence>
<dbReference type="Proteomes" id="UP000002028">
    <property type="component" value="Chromosome"/>
</dbReference>
<reference evidence="3 4" key="1">
    <citation type="journal article" date="2010" name="Stand. Genomic Sci.">
        <title>Complete genome sequence of Spirosoma linguale type strain (1).</title>
        <authorList>
            <person name="Lail K."/>
            <person name="Sikorski J."/>
            <person name="Saunders E."/>
            <person name="Lapidus A."/>
            <person name="Glavina Del Rio T."/>
            <person name="Copeland A."/>
            <person name="Tice H."/>
            <person name="Cheng J.-F."/>
            <person name="Lucas S."/>
            <person name="Nolan M."/>
            <person name="Bruce D."/>
            <person name="Goodwin L."/>
            <person name="Pitluck S."/>
            <person name="Ivanova N."/>
            <person name="Mavromatis K."/>
            <person name="Ovchinnikova G."/>
            <person name="Pati A."/>
            <person name="Chen A."/>
            <person name="Palaniappan K."/>
            <person name="Land M."/>
            <person name="Hauser L."/>
            <person name="Chang Y.-J."/>
            <person name="Jeffries C.D."/>
            <person name="Chain P."/>
            <person name="Brettin T."/>
            <person name="Detter J.C."/>
            <person name="Schuetze A."/>
            <person name="Rohde M."/>
            <person name="Tindall B.J."/>
            <person name="Goeker M."/>
            <person name="Bristow J."/>
            <person name="Eisen J.A."/>
            <person name="Markowitz V."/>
            <person name="Hugenholtz P."/>
            <person name="Kyrpides N.C."/>
            <person name="Klenk H.-P."/>
            <person name="Chen F."/>
        </authorList>
    </citation>
    <scope>NUCLEOTIDE SEQUENCE [LARGE SCALE GENOMIC DNA]</scope>
    <source>
        <strain evidence="4">ATCC 33905 / DSM 74 / LMG 10896 / Claus 1</strain>
    </source>
</reference>
<dbReference type="GO" id="GO:0000155">
    <property type="term" value="F:phosphorelay sensor kinase activity"/>
    <property type="evidence" value="ECO:0007669"/>
    <property type="project" value="InterPro"/>
</dbReference>
<evidence type="ECO:0000313" key="4">
    <source>
        <dbReference type="Proteomes" id="UP000002028"/>
    </source>
</evidence>
<keyword evidence="1" id="KW-0812">Transmembrane</keyword>
<evidence type="ECO:0000259" key="2">
    <source>
        <dbReference type="Pfam" id="PF06580"/>
    </source>
</evidence>
<dbReference type="PANTHER" id="PTHR34220">
    <property type="entry name" value="SENSOR HISTIDINE KINASE YPDA"/>
    <property type="match status" value="1"/>
</dbReference>
<keyword evidence="4" id="KW-1185">Reference proteome</keyword>
<dbReference type="InterPro" id="IPR010559">
    <property type="entry name" value="Sig_transdc_His_kin_internal"/>
</dbReference>
<feature type="transmembrane region" description="Helical" evidence="1">
    <location>
        <begin position="117"/>
        <end position="136"/>
    </location>
</feature>
<dbReference type="eggNOG" id="COG2972">
    <property type="taxonomic scope" value="Bacteria"/>
</dbReference>
<keyword evidence="3" id="KW-0418">Kinase</keyword>
<dbReference type="Pfam" id="PF06580">
    <property type="entry name" value="His_kinase"/>
    <property type="match status" value="1"/>
</dbReference>
<protein>
    <submittedName>
        <fullName evidence="3">Signal transduction histidine kinase, LytS</fullName>
    </submittedName>
</protein>
<proteinExistence type="predicted"/>
<gene>
    <name evidence="3" type="ordered locus">Slin_3727</name>
</gene>
<organism evidence="3 4">
    <name type="scientific">Spirosoma linguale (strain ATCC 33905 / DSM 74 / LMG 10896 / Claus 1)</name>
    <dbReference type="NCBI Taxonomy" id="504472"/>
    <lineage>
        <taxon>Bacteria</taxon>
        <taxon>Pseudomonadati</taxon>
        <taxon>Bacteroidota</taxon>
        <taxon>Cytophagia</taxon>
        <taxon>Cytophagales</taxon>
        <taxon>Cytophagaceae</taxon>
        <taxon>Spirosoma</taxon>
    </lineage>
</organism>